<dbReference type="OrthoDB" id="1805075at2"/>
<name>A0A1M6TF28_9FIRM</name>
<protein>
    <submittedName>
        <fullName evidence="1">Uncharacterized protein</fullName>
    </submittedName>
</protein>
<dbReference type="EMBL" id="FRAH01000033">
    <property type="protein sequence ID" value="SHK55499.1"/>
    <property type="molecule type" value="Genomic_DNA"/>
</dbReference>
<dbReference type="RefSeq" id="WP_072851301.1">
    <property type="nucleotide sequence ID" value="NZ_FRAH01000033.1"/>
</dbReference>
<proteinExistence type="predicted"/>
<accession>A0A1M6TF28</accession>
<organism evidence="1 2">
    <name type="scientific">Anaerotignum lactatifermentans DSM 14214</name>
    <dbReference type="NCBI Taxonomy" id="1121323"/>
    <lineage>
        <taxon>Bacteria</taxon>
        <taxon>Bacillati</taxon>
        <taxon>Bacillota</taxon>
        <taxon>Clostridia</taxon>
        <taxon>Lachnospirales</taxon>
        <taxon>Anaerotignaceae</taxon>
        <taxon>Anaerotignum</taxon>
    </lineage>
</organism>
<dbReference type="AlphaFoldDB" id="A0A1M6TF28"/>
<keyword evidence="2" id="KW-1185">Reference proteome</keyword>
<evidence type="ECO:0000313" key="2">
    <source>
        <dbReference type="Proteomes" id="UP000183975"/>
    </source>
</evidence>
<reference evidence="1 2" key="1">
    <citation type="submission" date="2016-11" db="EMBL/GenBank/DDBJ databases">
        <authorList>
            <person name="Jaros S."/>
            <person name="Januszkiewicz K."/>
            <person name="Wedrychowicz H."/>
        </authorList>
    </citation>
    <scope>NUCLEOTIDE SEQUENCE [LARGE SCALE GENOMIC DNA]</scope>
    <source>
        <strain evidence="1 2">DSM 14214</strain>
    </source>
</reference>
<evidence type="ECO:0000313" key="1">
    <source>
        <dbReference type="EMBL" id="SHK55499.1"/>
    </source>
</evidence>
<dbReference type="Proteomes" id="UP000183975">
    <property type="component" value="Unassembled WGS sequence"/>
</dbReference>
<gene>
    <name evidence="1" type="ORF">SAMN02745138_01928</name>
</gene>
<sequence>MDIFEAYLSSPDESIPTFSTFFQSAQDLKESLGTKGYLLDHYLSLCFRLITQIDFVSLQDEVSEAMAAIMQSISDAEAEQAFSCQEIHTRQMLWLLSHADALLEQAFQDFIQKKTLSSETSVDIIDLRQTEEKIKVLIGQEKMESFQRMFLHRFLFSSVAQLFLQGMTTEFIRRFLTTDIETGSEVFRIHLKNFGHAKNG</sequence>